<evidence type="ECO:0000313" key="3">
    <source>
        <dbReference type="Proteomes" id="UP000007883"/>
    </source>
</evidence>
<dbReference type="HOGENOM" id="CLU_1711911_0_0_4"/>
<organism evidence="2 3">
    <name type="scientific">Rubrivivax gelatinosus (strain NBRC 100245 / IL144)</name>
    <dbReference type="NCBI Taxonomy" id="983917"/>
    <lineage>
        <taxon>Bacteria</taxon>
        <taxon>Pseudomonadati</taxon>
        <taxon>Pseudomonadota</taxon>
        <taxon>Betaproteobacteria</taxon>
        <taxon>Burkholderiales</taxon>
        <taxon>Sphaerotilaceae</taxon>
        <taxon>Rubrivivax</taxon>
    </lineage>
</organism>
<keyword evidence="3" id="KW-1185">Reference proteome</keyword>
<dbReference type="EMBL" id="AP012320">
    <property type="protein sequence ID" value="BAL97219.1"/>
    <property type="molecule type" value="Genomic_DNA"/>
</dbReference>
<dbReference type="KEGG" id="rge:RGE_38830"/>
<accession>I0HW32</accession>
<name>I0HW32_RUBGI</name>
<feature type="compositionally biased region" description="Basic and acidic residues" evidence="1">
    <location>
        <begin position="121"/>
        <end position="132"/>
    </location>
</feature>
<dbReference type="Proteomes" id="UP000007883">
    <property type="component" value="Chromosome"/>
</dbReference>
<protein>
    <submittedName>
        <fullName evidence="2">Uncharacterized protein</fullName>
    </submittedName>
</protein>
<evidence type="ECO:0000256" key="1">
    <source>
        <dbReference type="SAM" id="MobiDB-lite"/>
    </source>
</evidence>
<dbReference type="AlphaFoldDB" id="I0HW32"/>
<reference evidence="2 3" key="1">
    <citation type="journal article" date="2012" name="J. Bacteriol.">
        <title>Complete genome sequence of phototrophic betaproteobacterium Rubrivivax gelatinosus IL144.</title>
        <authorList>
            <person name="Nagashima S."/>
            <person name="Kamimura A."/>
            <person name="Shimizu T."/>
            <person name="Nakamura-isaki S."/>
            <person name="Aono E."/>
            <person name="Sakamoto K."/>
            <person name="Ichikawa N."/>
            <person name="Nakazawa H."/>
            <person name="Sekine M."/>
            <person name="Yamazaki S."/>
            <person name="Fujita N."/>
            <person name="Shimada K."/>
            <person name="Hanada S."/>
            <person name="Nagashima K.V.P."/>
        </authorList>
    </citation>
    <scope>NUCLEOTIDE SEQUENCE [LARGE SCALE GENOMIC DNA]</scope>
    <source>
        <strain evidence="3">NBRC 100245 / IL144</strain>
    </source>
</reference>
<gene>
    <name evidence="2" type="ordered locus">RGE_38830</name>
</gene>
<evidence type="ECO:0000313" key="2">
    <source>
        <dbReference type="EMBL" id="BAL97219.1"/>
    </source>
</evidence>
<proteinExistence type="predicted"/>
<feature type="region of interest" description="Disordered" evidence="1">
    <location>
        <begin position="121"/>
        <end position="153"/>
    </location>
</feature>
<sequence length="153" mass="17279">MLVPSVLRAPVPVNHGYKGIPVFQAKRILDESITDSSRYFDGVLPLRHLTAKEPRCGLRNYNRPLMQRSMPRALMKDSRGGRVRTQGGRWPACTTRGAGLLARRGLQGPFVSRGRHHWRRLELNEHSPRRSNLDPSTQASRGGRNGFEGAFLR</sequence>